<dbReference type="InterPro" id="IPR017853">
    <property type="entry name" value="GH"/>
</dbReference>
<evidence type="ECO:0000313" key="4">
    <source>
        <dbReference type="Proteomes" id="UP000663844"/>
    </source>
</evidence>
<dbReference type="AlphaFoldDB" id="A0A820LKA7"/>
<dbReference type="SUPFAM" id="SSF51445">
    <property type="entry name" value="(Trans)glycosidases"/>
    <property type="match status" value="1"/>
</dbReference>
<organism evidence="3 4">
    <name type="scientific">Adineta steineri</name>
    <dbReference type="NCBI Taxonomy" id="433720"/>
    <lineage>
        <taxon>Eukaryota</taxon>
        <taxon>Metazoa</taxon>
        <taxon>Spiralia</taxon>
        <taxon>Gnathifera</taxon>
        <taxon>Rotifera</taxon>
        <taxon>Eurotatoria</taxon>
        <taxon>Bdelloidea</taxon>
        <taxon>Adinetida</taxon>
        <taxon>Adinetidae</taxon>
        <taxon>Adineta</taxon>
    </lineage>
</organism>
<dbReference type="GO" id="GO:0004553">
    <property type="term" value="F:hydrolase activity, hydrolyzing O-glycosyl compounds"/>
    <property type="evidence" value="ECO:0007669"/>
    <property type="project" value="InterPro"/>
</dbReference>
<dbReference type="InterPro" id="IPR031330">
    <property type="entry name" value="Gly_Hdrlase_35_cat"/>
</dbReference>
<dbReference type="Pfam" id="PF01301">
    <property type="entry name" value="Glyco_hydro_35"/>
    <property type="match status" value="1"/>
</dbReference>
<evidence type="ECO:0000259" key="2">
    <source>
        <dbReference type="Pfam" id="PF01301"/>
    </source>
</evidence>
<dbReference type="InterPro" id="IPR001944">
    <property type="entry name" value="Glycoside_Hdrlase_35"/>
</dbReference>
<reference evidence="3" key="1">
    <citation type="submission" date="2021-02" db="EMBL/GenBank/DDBJ databases">
        <authorList>
            <person name="Nowell W R."/>
        </authorList>
    </citation>
    <scope>NUCLEOTIDE SEQUENCE</scope>
</reference>
<accession>A0A820LKA7</accession>
<proteinExistence type="inferred from homology"/>
<gene>
    <name evidence="3" type="ORF">OXD698_LOCUS49173</name>
</gene>
<comment type="similarity">
    <text evidence="1">Belongs to the glycosyl hydrolase 35 family.</text>
</comment>
<dbReference type="EMBL" id="CAJOAZ010021690">
    <property type="protein sequence ID" value="CAF4358501.1"/>
    <property type="molecule type" value="Genomic_DNA"/>
</dbReference>
<name>A0A820LKA7_9BILA</name>
<feature type="domain" description="Glycoside hydrolase 35 catalytic" evidence="2">
    <location>
        <begin position="1"/>
        <end position="168"/>
    </location>
</feature>
<evidence type="ECO:0000313" key="3">
    <source>
        <dbReference type="EMBL" id="CAF4358501.1"/>
    </source>
</evidence>
<protein>
    <recommendedName>
        <fullName evidence="2">Glycoside hydrolase 35 catalytic domain-containing protein</fullName>
    </recommendedName>
</protein>
<feature type="non-terminal residue" evidence="3">
    <location>
        <position position="1"/>
    </location>
</feature>
<dbReference type="GO" id="GO:0005975">
    <property type="term" value="P:carbohydrate metabolic process"/>
    <property type="evidence" value="ECO:0007669"/>
    <property type="project" value="InterPro"/>
</dbReference>
<dbReference type="PRINTS" id="PR00742">
    <property type="entry name" value="GLHYDRLASE35"/>
</dbReference>
<dbReference type="Proteomes" id="UP000663844">
    <property type="component" value="Unassembled WGS sequence"/>
</dbReference>
<sequence length="175" mass="20865">MKDGQPFHIISGSMHYWRSFHQDWKDRLTMIKQMGCNTVTTYIWWALHEPEDGLFVFNKLEYDFVSFIKTAQSLDLLVIVRVGPYITAEVDFGGYPYWIMKRQGIIIRRPNKIYYELIDRYFDQLIPYLLPLQYHLGGNIINIQIEDDSDVPIISLDETHQYYEYLRDGLTKRGI</sequence>
<evidence type="ECO:0000256" key="1">
    <source>
        <dbReference type="ARBA" id="ARBA00009809"/>
    </source>
</evidence>
<dbReference type="Gene3D" id="3.20.20.80">
    <property type="entry name" value="Glycosidases"/>
    <property type="match status" value="1"/>
</dbReference>
<comment type="caution">
    <text evidence="3">The sequence shown here is derived from an EMBL/GenBank/DDBJ whole genome shotgun (WGS) entry which is preliminary data.</text>
</comment>
<dbReference type="PANTHER" id="PTHR23421">
    <property type="entry name" value="BETA-GALACTOSIDASE RELATED"/>
    <property type="match status" value="1"/>
</dbReference>